<proteinExistence type="predicted"/>
<dbReference type="EnsemblPlants" id="Kaladp0055s0091.1.v1.1">
    <property type="protein sequence ID" value="Kaladp0055s0091.1.v1.1"/>
    <property type="gene ID" value="Kaladp0055s0091.v1.1"/>
</dbReference>
<evidence type="ECO:0000313" key="3">
    <source>
        <dbReference type="Proteomes" id="UP000594263"/>
    </source>
</evidence>
<sequence length="227" mass="25103">MPTSACYKLNPAAALAAAPSMKPNLKEPPRKLAIFSTRNMKALLTTDDLDPVMARIGFTSALPYPHPPSSPAAELCGITFMGWREYLFNGKWARVKSLDDPLPVAALPYPRIDGLHESIYAEFIKAVEFYLRRSNVTDTLHVRGVLLDRFLDRGTPWRSMENGVHRYREVPTLESRNKVGNNCGKGENVDHQSPALKGSDRVPARDDDSPDAGFFVEFGDIVQSSGG</sequence>
<accession>A0A7N0U5S3</accession>
<evidence type="ECO:0000313" key="2">
    <source>
        <dbReference type="EnsemblPlants" id="Kaladp0055s0091.1.v1.1"/>
    </source>
</evidence>
<name>A0A7N0U5S3_KALFE</name>
<feature type="compositionally biased region" description="Basic and acidic residues" evidence="1">
    <location>
        <begin position="198"/>
        <end position="207"/>
    </location>
</feature>
<dbReference type="Gramene" id="Kaladp0055s0091.1.v1.1">
    <property type="protein sequence ID" value="Kaladp0055s0091.1.v1.1"/>
    <property type="gene ID" value="Kaladp0055s0091.v1.1"/>
</dbReference>
<reference evidence="2" key="1">
    <citation type="submission" date="2021-01" db="UniProtKB">
        <authorList>
            <consortium name="EnsemblPlants"/>
        </authorList>
    </citation>
    <scope>IDENTIFICATION</scope>
</reference>
<organism evidence="2 3">
    <name type="scientific">Kalanchoe fedtschenkoi</name>
    <name type="common">Lavender scallops</name>
    <name type="synonym">South American air plant</name>
    <dbReference type="NCBI Taxonomy" id="63787"/>
    <lineage>
        <taxon>Eukaryota</taxon>
        <taxon>Viridiplantae</taxon>
        <taxon>Streptophyta</taxon>
        <taxon>Embryophyta</taxon>
        <taxon>Tracheophyta</taxon>
        <taxon>Spermatophyta</taxon>
        <taxon>Magnoliopsida</taxon>
        <taxon>eudicotyledons</taxon>
        <taxon>Gunneridae</taxon>
        <taxon>Pentapetalae</taxon>
        <taxon>Saxifragales</taxon>
        <taxon>Crassulaceae</taxon>
        <taxon>Kalanchoe</taxon>
    </lineage>
</organism>
<feature type="region of interest" description="Disordered" evidence="1">
    <location>
        <begin position="177"/>
        <end position="214"/>
    </location>
</feature>
<keyword evidence="3" id="KW-1185">Reference proteome</keyword>
<dbReference type="AlphaFoldDB" id="A0A7N0U5S3"/>
<dbReference type="Proteomes" id="UP000594263">
    <property type="component" value="Unplaced"/>
</dbReference>
<evidence type="ECO:0000256" key="1">
    <source>
        <dbReference type="SAM" id="MobiDB-lite"/>
    </source>
</evidence>
<protein>
    <submittedName>
        <fullName evidence="2">Uncharacterized protein</fullName>
    </submittedName>
</protein>